<name>A0A5B8V3T5_9SPHI</name>
<evidence type="ECO:0000256" key="1">
    <source>
        <dbReference type="SAM" id="SignalP"/>
    </source>
</evidence>
<evidence type="ECO:0000313" key="4">
    <source>
        <dbReference type="Proteomes" id="UP000321479"/>
    </source>
</evidence>
<dbReference type="RefSeq" id="WP_147034298.1">
    <property type="nucleotide sequence ID" value="NZ_CP042436.1"/>
</dbReference>
<dbReference type="EMBL" id="CP042436">
    <property type="protein sequence ID" value="QEC65473.1"/>
    <property type="molecule type" value="Genomic_DNA"/>
</dbReference>
<keyword evidence="1" id="KW-0732">Signal</keyword>
<dbReference type="InterPro" id="IPR026444">
    <property type="entry name" value="Secre_tail"/>
</dbReference>
<keyword evidence="4" id="KW-1185">Reference proteome</keyword>
<reference evidence="3 4" key="1">
    <citation type="journal article" date="2017" name="Curr. Microbiol.">
        <title>Mucilaginibacter ginsenosidivorans sp. nov., Isolated from Soil of Ginseng Field.</title>
        <authorList>
            <person name="Kim M.M."/>
            <person name="Siddiqi M.Z."/>
            <person name="Im W.T."/>
        </authorList>
    </citation>
    <scope>NUCLEOTIDE SEQUENCE [LARGE SCALE GENOMIC DNA]</scope>
    <source>
        <strain evidence="3 4">Gsoil 3017</strain>
    </source>
</reference>
<dbReference type="AlphaFoldDB" id="A0A5B8V3T5"/>
<accession>A0A5B8V3T5</accession>
<dbReference type="Pfam" id="PF18962">
    <property type="entry name" value="Por_Secre_tail"/>
    <property type="match status" value="1"/>
</dbReference>
<dbReference type="NCBIfam" id="TIGR04183">
    <property type="entry name" value="Por_Secre_tail"/>
    <property type="match status" value="1"/>
</dbReference>
<dbReference type="KEGG" id="mgin:FRZ54_23845"/>
<sequence length="979" mass="102700">MKIRLLFLLLIALIFCAQLAQAGTTYTWNGGASGNWTTASNWSPSTGYPGSSGTTDIARINTSNAVITLSASLTIASLQSTNYGVSGVKIQFSGSAVLTVNSGLTTAQPSSASNGIIFSGTGTANIGGSSQLGYQSSMSILSGANVNFTASSTFSFPNNHSGITNAGALNFLTGSSLTLQDQSQLTNTGTLTTTKATITLSGSGSPANIIDNQGTYLDHGSTINITGQNAAFKNSTSSAVCRLRGTTLSFSTGNNGMSLTNAGTFIADSAATLNIGTQSCPITNSGGFYAGTSNSSCIINLTGQSSTITNTGTFYVGSTSGITISGYQAGITAGSAGFFIFQSDAYGSAYLGAVPTNSVGRVTGTYYVQRYITGGSSAYRSYRLFSSPVYASTISGNNVYSLNYINTGSLTTGSGGTSGGFDKSGNPSIYLYRENMSPSNTTYISGNFRGVATINNAPTYTIDGDAGSFNIPVGNGFLFFFRGDRVSNLANKYTPGTSAESSIETATGTMNQGQVTVKDWFTPASSNLSYTSGSPASVRGFNLVGNPYPSSIDWENFQTSSTTTGIYGSNVGNTIYELNPLNANFGAYIKGGGGIGTNNATNIIASGQGFLVVAGSASAKLIFNESAKTSTQATGAGLLMSTAPVATNPIQYLKLQLGQDSVNTDDMIIRFMSDATSKFDPEVDAIYKAGNGKVSISSISGDNENLAINTIPLASGSKTRLSVNTITDGVYSLSLKNLQGVPQLYDIWLMDAYKKDSCDMRHNPTYRFNIFKNDTNSFGSNRFALVIRQNPAYAYRLLGFAATKMQNPAGTAKRVQLTWRCENEQNYTRFAVQRSADTGKTYEIAGIVKAAGMGTYSIIDSLPGKHNLYRLMSTDVSNTISYSNIVRVDYPDPTTKSTVSIYPNPASSNISLTITNPKSVANSYMIMITNSSGLVISQSATNSTTWQGSIAGLHPGTYIIKAFDNKTKEEVGNAKFVKM</sequence>
<feature type="chain" id="PRO_5022864196" evidence="1">
    <location>
        <begin position="23"/>
        <end position="979"/>
    </location>
</feature>
<proteinExistence type="predicted"/>
<organism evidence="3 4">
    <name type="scientific">Mucilaginibacter ginsenosidivorans</name>
    <dbReference type="NCBI Taxonomy" id="398053"/>
    <lineage>
        <taxon>Bacteria</taxon>
        <taxon>Pseudomonadati</taxon>
        <taxon>Bacteroidota</taxon>
        <taxon>Sphingobacteriia</taxon>
        <taxon>Sphingobacteriales</taxon>
        <taxon>Sphingobacteriaceae</taxon>
        <taxon>Mucilaginibacter</taxon>
    </lineage>
</organism>
<feature type="domain" description="Secretion system C-terminal sorting" evidence="2">
    <location>
        <begin position="901"/>
        <end position="967"/>
    </location>
</feature>
<protein>
    <submittedName>
        <fullName evidence="3">T9SS type A sorting domain-containing protein</fullName>
    </submittedName>
</protein>
<feature type="signal peptide" evidence="1">
    <location>
        <begin position="1"/>
        <end position="22"/>
    </location>
</feature>
<gene>
    <name evidence="3" type="ORF">FRZ54_23845</name>
</gene>
<evidence type="ECO:0000259" key="2">
    <source>
        <dbReference type="Pfam" id="PF18962"/>
    </source>
</evidence>
<evidence type="ECO:0000313" key="3">
    <source>
        <dbReference type="EMBL" id="QEC65473.1"/>
    </source>
</evidence>
<dbReference type="OrthoDB" id="101122at2"/>
<dbReference type="Proteomes" id="UP000321479">
    <property type="component" value="Chromosome"/>
</dbReference>